<dbReference type="Pfam" id="PF05229">
    <property type="entry name" value="SCPU"/>
    <property type="match status" value="1"/>
</dbReference>
<proteinExistence type="predicted"/>
<feature type="chain" id="PRO_5045356210" evidence="1">
    <location>
        <begin position="22"/>
        <end position="171"/>
    </location>
</feature>
<evidence type="ECO:0000259" key="2">
    <source>
        <dbReference type="Pfam" id="PF05229"/>
    </source>
</evidence>
<feature type="domain" description="Spore coat protein U/FanG" evidence="2">
    <location>
        <begin position="26"/>
        <end position="168"/>
    </location>
</feature>
<keyword evidence="4" id="KW-1185">Reference proteome</keyword>
<gene>
    <name evidence="3" type="ORF">PDTA9734_34190</name>
</gene>
<dbReference type="PANTHER" id="PTHR37089">
    <property type="entry name" value="PROTEIN U-RELATED"/>
    <property type="match status" value="1"/>
</dbReference>
<evidence type="ECO:0000313" key="3">
    <source>
        <dbReference type="EMBL" id="BDD51932.1"/>
    </source>
</evidence>
<dbReference type="Proteomes" id="UP001320460">
    <property type="component" value="Chromosome"/>
</dbReference>
<dbReference type="SMART" id="SM00972">
    <property type="entry name" value="SCPU"/>
    <property type="match status" value="1"/>
</dbReference>
<organism evidence="3 4">
    <name type="scientific">Phytobacter diazotrophicus</name>
    <dbReference type="NCBI Taxonomy" id="395631"/>
    <lineage>
        <taxon>Bacteria</taxon>
        <taxon>Pseudomonadati</taxon>
        <taxon>Pseudomonadota</taxon>
        <taxon>Gammaproteobacteria</taxon>
        <taxon>Enterobacterales</taxon>
        <taxon>Enterobacteriaceae</taxon>
        <taxon>Phytobacter</taxon>
    </lineage>
</organism>
<keyword evidence="1" id="KW-0732">Signal</keyword>
<protein>
    <submittedName>
        <fullName evidence="3">Fimbrial protein</fullName>
    </submittedName>
</protein>
<name>A0ABM7VYA0_9ENTR</name>
<dbReference type="InterPro" id="IPR007893">
    <property type="entry name" value="Spore_coat_U/FanG"/>
</dbReference>
<evidence type="ECO:0000256" key="1">
    <source>
        <dbReference type="SAM" id="SignalP"/>
    </source>
</evidence>
<reference evidence="3 4" key="1">
    <citation type="submission" date="2021-12" db="EMBL/GenBank/DDBJ databases">
        <title>Complete genome sequence of Phytobacter diazotrophicus TA9734.</title>
        <authorList>
            <person name="Kubota H."/>
            <person name="Nakayama Y."/>
            <person name="Ariyoshi T."/>
        </authorList>
    </citation>
    <scope>NUCLEOTIDE SEQUENCE [LARGE SCALE GENOMIC DNA]</scope>
    <source>
        <strain evidence="3 4">TA9734</strain>
    </source>
</reference>
<dbReference type="InterPro" id="IPR053167">
    <property type="entry name" value="Spore_coat_component"/>
</dbReference>
<dbReference type="EMBL" id="AP025334">
    <property type="protein sequence ID" value="BDD51932.1"/>
    <property type="molecule type" value="Genomic_DNA"/>
</dbReference>
<accession>A0ABM7VYA0</accession>
<evidence type="ECO:0000313" key="4">
    <source>
        <dbReference type="Proteomes" id="UP001320460"/>
    </source>
</evidence>
<sequence>MLRAIFGLSLSMSVLPGPAVAVTVTQQTFTVGATITPGCSVTRGVGGVLGALDFGTHTGVESGQISTSFVPNAGMSLACTPGVALTMSINGGMYYSTVRNMQLNGGTQRVPYRIYRSSSLAANTEIGANQSVSVTYSDANNIALSIFGAAQLSPFGTAGTYSDQLTVTLTW</sequence>
<feature type="signal peptide" evidence="1">
    <location>
        <begin position="1"/>
        <end position="21"/>
    </location>
</feature>